<dbReference type="InterPro" id="IPR036390">
    <property type="entry name" value="WH_DNA-bd_sf"/>
</dbReference>
<evidence type="ECO:0000313" key="6">
    <source>
        <dbReference type="EMBL" id="XCC58550.1"/>
    </source>
</evidence>
<dbReference type="InterPro" id="IPR005119">
    <property type="entry name" value="LysR_subst-bd"/>
</dbReference>
<dbReference type="PANTHER" id="PTHR30419">
    <property type="entry name" value="HTH-TYPE TRANSCRIPTIONAL REGULATOR YBHD"/>
    <property type="match status" value="1"/>
</dbReference>
<protein>
    <submittedName>
        <fullName evidence="6">LysR family transcriptional regulator</fullName>
    </submittedName>
</protein>
<sequence length="291" mass="32403">MSSIRVLKNFIAVTRHPSVAAAAREIGLTPAAAGQQLAQLEGDIGVSLFDRNKRSLVLNNQGRALIEPIQEIISRYESLGAEFKSGLSGSLTLGALVSSLMGQFGKTLEQLKQQYPELEIKISTGLSSDFLEQVIAGVLDAAIVTESPYALPKSVQWTALYEEQMILIYPKDKDRTDLPFIRFEPKTWTGELVDQVIRSNHLQIESSMVVNSVEAIIELVRQGLGYAIVPMLANVQWDKDKRIVISIPGRKAVYRRVGLLERKNHGRKNITQAIEDHFRKVKKALRSGVKR</sequence>
<dbReference type="InterPro" id="IPR000847">
    <property type="entry name" value="LysR_HTH_N"/>
</dbReference>
<accession>A0AAU8A4H2</accession>
<dbReference type="EMBL" id="CP099959">
    <property type="protein sequence ID" value="XCC58550.1"/>
    <property type="molecule type" value="Genomic_DNA"/>
</dbReference>
<dbReference type="Gene3D" id="1.10.10.10">
    <property type="entry name" value="Winged helix-like DNA-binding domain superfamily/Winged helix DNA-binding domain"/>
    <property type="match status" value="1"/>
</dbReference>
<gene>
    <name evidence="6" type="ORF">NKE59_04510</name>
</gene>
<evidence type="ECO:0000259" key="5">
    <source>
        <dbReference type="PROSITE" id="PS50931"/>
    </source>
</evidence>
<proteinExistence type="inferred from homology"/>
<dbReference type="Gene3D" id="3.40.190.10">
    <property type="entry name" value="Periplasmic binding protein-like II"/>
    <property type="match status" value="2"/>
</dbReference>
<dbReference type="PROSITE" id="PS50931">
    <property type="entry name" value="HTH_LYSR"/>
    <property type="match status" value="1"/>
</dbReference>
<dbReference type="SUPFAM" id="SSF53850">
    <property type="entry name" value="Periplasmic binding protein-like II"/>
    <property type="match status" value="1"/>
</dbReference>
<comment type="similarity">
    <text evidence="1">Belongs to the LysR transcriptional regulatory family.</text>
</comment>
<keyword evidence="4" id="KW-0804">Transcription</keyword>
<evidence type="ECO:0000256" key="2">
    <source>
        <dbReference type="ARBA" id="ARBA00023015"/>
    </source>
</evidence>
<dbReference type="InterPro" id="IPR050950">
    <property type="entry name" value="HTH-type_LysR_regulators"/>
</dbReference>
<keyword evidence="2" id="KW-0805">Transcription regulation</keyword>
<keyword evidence="3" id="KW-0238">DNA-binding</keyword>
<dbReference type="Pfam" id="PF00126">
    <property type="entry name" value="HTH_1"/>
    <property type="match status" value="1"/>
</dbReference>
<dbReference type="Pfam" id="PF03466">
    <property type="entry name" value="LysR_substrate"/>
    <property type="match status" value="1"/>
</dbReference>
<feature type="domain" description="HTH lysR-type" evidence="5">
    <location>
        <begin position="1"/>
        <end position="59"/>
    </location>
</feature>
<name>A0AAU8A4H2_9BURK</name>
<reference evidence="6" key="1">
    <citation type="submission" date="2022-06" db="EMBL/GenBank/DDBJ databases">
        <title>New Polynucleobacter species.</title>
        <authorList>
            <person name="Hahn M.W."/>
        </authorList>
    </citation>
    <scope>NUCLEOTIDE SEQUENCE</scope>
    <source>
        <strain evidence="6">UK-FUSCHL-C3</strain>
    </source>
</reference>
<dbReference type="GO" id="GO:0003677">
    <property type="term" value="F:DNA binding"/>
    <property type="evidence" value="ECO:0007669"/>
    <property type="project" value="UniProtKB-KW"/>
</dbReference>
<evidence type="ECO:0000256" key="4">
    <source>
        <dbReference type="ARBA" id="ARBA00023163"/>
    </source>
</evidence>
<dbReference type="SUPFAM" id="SSF46785">
    <property type="entry name" value="Winged helix' DNA-binding domain"/>
    <property type="match status" value="1"/>
</dbReference>
<evidence type="ECO:0000256" key="3">
    <source>
        <dbReference type="ARBA" id="ARBA00023125"/>
    </source>
</evidence>
<dbReference type="GO" id="GO:0003700">
    <property type="term" value="F:DNA-binding transcription factor activity"/>
    <property type="evidence" value="ECO:0007669"/>
    <property type="project" value="InterPro"/>
</dbReference>
<evidence type="ECO:0000256" key="1">
    <source>
        <dbReference type="ARBA" id="ARBA00009437"/>
    </source>
</evidence>
<organism evidence="6">
    <name type="scientific">Polynucleobacter sp. UK-FUSCHL-C3</name>
    <dbReference type="NCBI Taxonomy" id="2955208"/>
    <lineage>
        <taxon>Bacteria</taxon>
        <taxon>Pseudomonadati</taxon>
        <taxon>Pseudomonadota</taxon>
        <taxon>Betaproteobacteria</taxon>
        <taxon>Burkholderiales</taxon>
        <taxon>Burkholderiaceae</taxon>
        <taxon>Polynucleobacter</taxon>
    </lineage>
</organism>
<dbReference type="GO" id="GO:0005829">
    <property type="term" value="C:cytosol"/>
    <property type="evidence" value="ECO:0007669"/>
    <property type="project" value="TreeGrafter"/>
</dbReference>
<dbReference type="AlphaFoldDB" id="A0AAU8A4H2"/>
<dbReference type="RefSeq" id="WP_353439812.1">
    <property type="nucleotide sequence ID" value="NZ_CP099959.1"/>
</dbReference>
<dbReference type="InterPro" id="IPR036388">
    <property type="entry name" value="WH-like_DNA-bd_sf"/>
</dbReference>